<organism evidence="1 2">
    <name type="scientific">Phytophthora palmivora</name>
    <dbReference type="NCBI Taxonomy" id="4796"/>
    <lineage>
        <taxon>Eukaryota</taxon>
        <taxon>Sar</taxon>
        <taxon>Stramenopiles</taxon>
        <taxon>Oomycota</taxon>
        <taxon>Peronosporomycetes</taxon>
        <taxon>Peronosporales</taxon>
        <taxon>Peronosporaceae</taxon>
        <taxon>Phytophthora</taxon>
    </lineage>
</organism>
<evidence type="ECO:0000313" key="1">
    <source>
        <dbReference type="EMBL" id="POM58643.1"/>
    </source>
</evidence>
<reference evidence="1 2" key="1">
    <citation type="journal article" date="2017" name="Genome Biol. Evol.">
        <title>Phytophthora megakarya and P. palmivora, closely related causal agents of cacao black pod rot, underwent increases in genome sizes and gene numbers by different mechanisms.</title>
        <authorList>
            <person name="Ali S.S."/>
            <person name="Shao J."/>
            <person name="Lary D.J."/>
            <person name="Kronmiller B."/>
            <person name="Shen D."/>
            <person name="Strem M.D."/>
            <person name="Amoako-Attah I."/>
            <person name="Akrofi A.Y."/>
            <person name="Begoude B.A."/>
            <person name="Ten Hoopen G.M."/>
            <person name="Coulibaly K."/>
            <person name="Kebe B.I."/>
            <person name="Melnick R.L."/>
            <person name="Guiltinan M.J."/>
            <person name="Tyler B.M."/>
            <person name="Meinhardt L.W."/>
            <person name="Bailey B.A."/>
        </authorList>
    </citation>
    <scope>NUCLEOTIDE SEQUENCE [LARGE SCALE GENOMIC DNA]</scope>
    <source>
        <strain evidence="2">sbr112.9</strain>
    </source>
</reference>
<dbReference type="AlphaFoldDB" id="A0A2P4WZB2"/>
<keyword evidence="2" id="KW-1185">Reference proteome</keyword>
<dbReference type="EMBL" id="NCKW01020185">
    <property type="protein sequence ID" value="POM58643.1"/>
    <property type="molecule type" value="Genomic_DNA"/>
</dbReference>
<evidence type="ECO:0000313" key="2">
    <source>
        <dbReference type="Proteomes" id="UP000237271"/>
    </source>
</evidence>
<dbReference type="Proteomes" id="UP000237271">
    <property type="component" value="Unassembled WGS sequence"/>
</dbReference>
<comment type="caution">
    <text evidence="1">The sequence shown here is derived from an EMBL/GenBank/DDBJ whole genome shotgun (WGS) entry which is preliminary data.</text>
</comment>
<protein>
    <submittedName>
        <fullName evidence="1">Sedoheptulokinase</fullName>
    </submittedName>
</protein>
<proteinExistence type="predicted"/>
<name>A0A2P4WZB2_9STRA</name>
<gene>
    <name evidence="1" type="ORF">PHPALM_36683</name>
</gene>
<accession>A0A2P4WZB2</accession>
<sequence length="102" mass="12184">MPSTSRTSKHRTYTILEKRKAHVLALDIDWIRQSDAIFDFKGMQTSKTLKCQGRKEMVPFAHGLLTFMKDMRRDEETLCTTMMLEYIKTNHRCWYNNYVTDK</sequence>
<dbReference type="OrthoDB" id="94247at2759"/>